<sequence length="174" mass="19538">MTAQNELSADWPDKISRWIGALLNVLIGSMLFVMCAVIAWQVFARYVLNNASSWSEEVARIMMTWIVMMGSAVVIRSGGHITVTVVIDRMPPAMRRAVLWIRDIAMFLTLIVIAKSGFEFAQLNAVQLSAAMDLPMVYIYAALWIGAGLMLLMLLLVRLRRDRADWTADPDGFE</sequence>
<dbReference type="Pfam" id="PF04290">
    <property type="entry name" value="DctQ"/>
    <property type="match status" value="1"/>
</dbReference>
<evidence type="ECO:0000256" key="3">
    <source>
        <dbReference type="ARBA" id="ARBA00022475"/>
    </source>
</evidence>
<keyword evidence="4 9" id="KW-0997">Cell inner membrane</keyword>
<keyword evidence="7 9" id="KW-0472">Membrane</keyword>
<dbReference type="InterPro" id="IPR007387">
    <property type="entry name" value="TRAP_DctQ"/>
</dbReference>
<accession>A0A2R8AZQ4</accession>
<evidence type="ECO:0000256" key="4">
    <source>
        <dbReference type="ARBA" id="ARBA00022519"/>
    </source>
</evidence>
<dbReference type="GO" id="GO:0015740">
    <property type="term" value="P:C4-dicarboxylate transport"/>
    <property type="evidence" value="ECO:0007669"/>
    <property type="project" value="TreeGrafter"/>
</dbReference>
<evidence type="ECO:0000256" key="8">
    <source>
        <dbReference type="ARBA" id="ARBA00038436"/>
    </source>
</evidence>
<proteinExistence type="inferred from homology"/>
<dbReference type="EMBL" id="OMOJ01000010">
    <property type="protein sequence ID" value="SPF81522.1"/>
    <property type="molecule type" value="Genomic_DNA"/>
</dbReference>
<dbReference type="PANTHER" id="PTHR35011">
    <property type="entry name" value="2,3-DIKETO-L-GULONATE TRAP TRANSPORTER SMALL PERMEASE PROTEIN YIAM"/>
    <property type="match status" value="1"/>
</dbReference>
<reference evidence="12" key="1">
    <citation type="submission" date="2018-03" db="EMBL/GenBank/DDBJ databases">
        <authorList>
            <person name="Rodrigo-Torres L."/>
            <person name="Arahal R. D."/>
            <person name="Lucena T."/>
        </authorList>
    </citation>
    <scope>NUCLEOTIDE SEQUENCE [LARGE SCALE GENOMIC DNA]</scope>
    <source>
        <strain evidence="12">CECT 8871</strain>
    </source>
</reference>
<protein>
    <recommendedName>
        <fullName evidence="9">TRAP transporter small permease protein</fullName>
    </recommendedName>
</protein>
<feature type="domain" description="Tripartite ATP-independent periplasmic transporters DctQ component" evidence="10">
    <location>
        <begin position="34"/>
        <end position="161"/>
    </location>
</feature>
<dbReference type="GO" id="GO:0005886">
    <property type="term" value="C:plasma membrane"/>
    <property type="evidence" value="ECO:0007669"/>
    <property type="project" value="UniProtKB-SubCell"/>
</dbReference>
<comment type="similarity">
    <text evidence="8 9">Belongs to the TRAP transporter small permease family.</text>
</comment>
<dbReference type="RefSeq" id="WP_108887305.1">
    <property type="nucleotide sequence ID" value="NZ_OMOJ01000010.1"/>
</dbReference>
<dbReference type="AlphaFoldDB" id="A0A2R8AZQ4"/>
<comment type="function">
    <text evidence="9">Part of the tripartite ATP-independent periplasmic (TRAP) transport system.</text>
</comment>
<keyword evidence="2 9" id="KW-0813">Transport</keyword>
<dbReference type="OrthoDB" id="4964541at2"/>
<feature type="transmembrane region" description="Helical" evidence="9">
    <location>
        <begin position="99"/>
        <end position="118"/>
    </location>
</feature>
<feature type="transmembrane region" description="Helical" evidence="9">
    <location>
        <begin position="138"/>
        <end position="157"/>
    </location>
</feature>
<keyword evidence="12" id="KW-1185">Reference proteome</keyword>
<organism evidence="11 12">
    <name type="scientific">Pseudoprimorskyibacter insulae</name>
    <dbReference type="NCBI Taxonomy" id="1695997"/>
    <lineage>
        <taxon>Bacteria</taxon>
        <taxon>Pseudomonadati</taxon>
        <taxon>Pseudomonadota</taxon>
        <taxon>Alphaproteobacteria</taxon>
        <taxon>Rhodobacterales</taxon>
        <taxon>Paracoccaceae</taxon>
        <taxon>Pseudoprimorskyibacter</taxon>
    </lineage>
</organism>
<evidence type="ECO:0000256" key="9">
    <source>
        <dbReference type="RuleBase" id="RU369079"/>
    </source>
</evidence>
<feature type="transmembrane region" description="Helical" evidence="9">
    <location>
        <begin position="21"/>
        <end position="43"/>
    </location>
</feature>
<evidence type="ECO:0000256" key="5">
    <source>
        <dbReference type="ARBA" id="ARBA00022692"/>
    </source>
</evidence>
<keyword evidence="3" id="KW-1003">Cell membrane</keyword>
<evidence type="ECO:0000256" key="1">
    <source>
        <dbReference type="ARBA" id="ARBA00004429"/>
    </source>
</evidence>
<comment type="subcellular location">
    <subcellularLocation>
        <location evidence="1 9">Cell inner membrane</location>
        <topology evidence="1 9">Multi-pass membrane protein</topology>
    </subcellularLocation>
</comment>
<dbReference type="PANTHER" id="PTHR35011:SF2">
    <property type="entry name" value="2,3-DIKETO-L-GULONATE TRAP TRANSPORTER SMALL PERMEASE PROTEIN YIAM"/>
    <property type="match status" value="1"/>
</dbReference>
<comment type="subunit">
    <text evidence="9">The complex comprises the extracytoplasmic solute receptor protein and the two transmembrane proteins.</text>
</comment>
<evidence type="ECO:0000256" key="7">
    <source>
        <dbReference type="ARBA" id="ARBA00023136"/>
    </source>
</evidence>
<dbReference type="GO" id="GO:0022857">
    <property type="term" value="F:transmembrane transporter activity"/>
    <property type="evidence" value="ECO:0007669"/>
    <property type="project" value="UniProtKB-UniRule"/>
</dbReference>
<evidence type="ECO:0000256" key="6">
    <source>
        <dbReference type="ARBA" id="ARBA00022989"/>
    </source>
</evidence>
<evidence type="ECO:0000259" key="10">
    <source>
        <dbReference type="Pfam" id="PF04290"/>
    </source>
</evidence>
<evidence type="ECO:0000313" key="11">
    <source>
        <dbReference type="EMBL" id="SPF81522.1"/>
    </source>
</evidence>
<gene>
    <name evidence="11" type="primary">siaQ_2</name>
    <name evidence="11" type="ORF">PRI8871_03346</name>
</gene>
<dbReference type="Proteomes" id="UP000244904">
    <property type="component" value="Unassembled WGS sequence"/>
</dbReference>
<evidence type="ECO:0000313" key="12">
    <source>
        <dbReference type="Proteomes" id="UP000244904"/>
    </source>
</evidence>
<keyword evidence="5 9" id="KW-0812">Transmembrane</keyword>
<name>A0A2R8AZQ4_9RHOB</name>
<keyword evidence="6 9" id="KW-1133">Transmembrane helix</keyword>
<dbReference type="InterPro" id="IPR055348">
    <property type="entry name" value="DctQ"/>
</dbReference>
<feature type="transmembrane region" description="Helical" evidence="9">
    <location>
        <begin position="63"/>
        <end position="87"/>
    </location>
</feature>
<evidence type="ECO:0000256" key="2">
    <source>
        <dbReference type="ARBA" id="ARBA00022448"/>
    </source>
</evidence>